<keyword evidence="1" id="KW-1133">Transmembrane helix</keyword>
<keyword evidence="1" id="KW-0812">Transmembrane</keyword>
<evidence type="ECO:0000256" key="1">
    <source>
        <dbReference type="SAM" id="Phobius"/>
    </source>
</evidence>
<feature type="transmembrane region" description="Helical" evidence="1">
    <location>
        <begin position="160"/>
        <end position="188"/>
    </location>
</feature>
<dbReference type="Pfam" id="PF18013">
    <property type="entry name" value="Phage_lysozyme2"/>
    <property type="match status" value="1"/>
</dbReference>
<feature type="domain" description="Phage tail lysozyme" evidence="3">
    <location>
        <begin position="346"/>
        <end position="490"/>
    </location>
</feature>
<dbReference type="Pfam" id="PF05257">
    <property type="entry name" value="CHAP"/>
    <property type="match status" value="1"/>
</dbReference>
<dbReference type="Proteomes" id="UP001523566">
    <property type="component" value="Unassembled WGS sequence"/>
</dbReference>
<proteinExistence type="predicted"/>
<gene>
    <name evidence="4" type="ORF">NK125_01050</name>
</gene>
<dbReference type="SUPFAM" id="SSF54001">
    <property type="entry name" value="Cysteine proteinases"/>
    <property type="match status" value="1"/>
</dbReference>
<accession>A0ABT1E5H3</accession>
<name>A0ABT1E5H3_9FIRM</name>
<sequence>MKLFEEEKFNSKSAQKLLFIRKGYQPQKYLNKKERRQWNRLNTRKKQQYLEKATENYLRKNQKPSSKGFPTGEEVTNQTATVNKIADYPRPDDISHVEATIAKSATKLVAMDNIKKERQVELGREEVIEKMMADDFKKAASATGGVGEGIAMVAGPKAKFAMAAVVPVFLAVLVVVMLSASLLLLVIASARQSDGGKRFVEVALAEEKEGDQKGGDKYWSWFGFKKREEWCACFVSWCADQCDYIEKEIFPKSASVAQYRSWYDKRNLYMKKDGYTPKAGDLIIFENGMSHIGIVQYVKGNQVITIEGNTGDIVATRTYPLSYGGISGYCVPNYPEEFSDFEGETNEEITWNFLISKGFSPESAAGIMGNLKQESGLDPKCYQQGGGPGRGIAQWTVGSNRFKNLESRATSMGTTWDTIEPQLEHLYFELNGGDATTTFILNRDYGGLAGFKSMTDVNKATLAFEKAFERAGIPAMEKRYKYAMEFYQKYKGGGPMGKLLFPYVVYEVQTYDMDIGVAENPRYRLIAGFLEKRNADRFMRQVVNKDKIQVKLMDYSGKKAGEEEC</sequence>
<protein>
    <submittedName>
        <fullName evidence="4">Phage tail tip lysozyme</fullName>
    </submittedName>
</protein>
<dbReference type="InterPro" id="IPR041219">
    <property type="entry name" value="Phage_lysozyme2"/>
</dbReference>
<evidence type="ECO:0000259" key="3">
    <source>
        <dbReference type="Pfam" id="PF18013"/>
    </source>
</evidence>
<evidence type="ECO:0000259" key="2">
    <source>
        <dbReference type="Pfam" id="PF05257"/>
    </source>
</evidence>
<keyword evidence="1" id="KW-0472">Membrane</keyword>
<keyword evidence="5" id="KW-1185">Reference proteome</keyword>
<organism evidence="4 5">
    <name type="scientific">Aequitasia blattaphilus</name>
    <dbReference type="NCBI Taxonomy" id="2949332"/>
    <lineage>
        <taxon>Bacteria</taxon>
        <taxon>Bacillati</taxon>
        <taxon>Bacillota</taxon>
        <taxon>Clostridia</taxon>
        <taxon>Lachnospirales</taxon>
        <taxon>Lachnospiraceae</taxon>
        <taxon>Aequitasia</taxon>
    </lineage>
</organism>
<evidence type="ECO:0000313" key="4">
    <source>
        <dbReference type="EMBL" id="MCP1100998.1"/>
    </source>
</evidence>
<dbReference type="Gene3D" id="1.10.530.10">
    <property type="match status" value="1"/>
</dbReference>
<comment type="caution">
    <text evidence="4">The sequence shown here is derived from an EMBL/GenBank/DDBJ whole genome shotgun (WGS) entry which is preliminary data.</text>
</comment>
<reference evidence="4 5" key="1">
    <citation type="journal article" date="2022" name="Genome Biol. Evol.">
        <title>Host diet, physiology and behaviors set the stage for Lachnospiraceae cladogenesis.</title>
        <authorList>
            <person name="Vera-Ponce De Leon A."/>
            <person name="Schneider M."/>
            <person name="Jahnes B.C."/>
            <person name="Sadowski V."/>
            <person name="Camuy-Velez L.A."/>
            <person name="Duan J."/>
            <person name="Sabree Z.L."/>
        </authorList>
    </citation>
    <scope>NUCLEOTIDE SEQUENCE [LARGE SCALE GENOMIC DNA]</scope>
    <source>
        <strain evidence="4 5">PAL113</strain>
    </source>
</reference>
<evidence type="ECO:0000313" key="5">
    <source>
        <dbReference type="Proteomes" id="UP001523566"/>
    </source>
</evidence>
<dbReference type="EMBL" id="JAMZFW010000001">
    <property type="protein sequence ID" value="MCP1100998.1"/>
    <property type="molecule type" value="Genomic_DNA"/>
</dbReference>
<dbReference type="InterPro" id="IPR038765">
    <property type="entry name" value="Papain-like_cys_pep_sf"/>
</dbReference>
<feature type="domain" description="Peptidase C51" evidence="2">
    <location>
        <begin position="228"/>
        <end position="309"/>
    </location>
</feature>
<dbReference type="RefSeq" id="WP_262064783.1">
    <property type="nucleotide sequence ID" value="NZ_JAMXOD010000001.1"/>
</dbReference>
<dbReference type="InterPro" id="IPR007921">
    <property type="entry name" value="CHAP_dom"/>
</dbReference>